<feature type="repeat" description="TPR" evidence="5">
    <location>
        <begin position="833"/>
        <end position="866"/>
    </location>
</feature>
<keyword evidence="10" id="KW-1185">Reference proteome</keyword>
<evidence type="ECO:0000256" key="6">
    <source>
        <dbReference type="PROSITE-ProRule" id="PRU01091"/>
    </source>
</evidence>
<evidence type="ECO:0000313" key="9">
    <source>
        <dbReference type="EMBL" id="GID59399.1"/>
    </source>
</evidence>
<dbReference type="InterPro" id="IPR005158">
    <property type="entry name" value="BTAD"/>
</dbReference>
<dbReference type="InterPro" id="IPR016032">
    <property type="entry name" value="Sig_transdc_resp-reg_C-effctor"/>
</dbReference>
<accession>A0ABQ3XLK1</accession>
<comment type="caution">
    <text evidence="9">The sequence shown here is derived from an EMBL/GenBank/DDBJ whole genome shotgun (WGS) entry which is preliminary data.</text>
</comment>
<sequence length="926" mass="100221">MDEPGLRFAILGPLRVSRRGTPVRLGPVQQRVVLAVLLLRANRPVARQSLIDAVWGEEPPAYAVNLVQRHASGLRRALGVRLTWTDAGYTLTVPPGCLDLAEFEAALGRARAARDGDDPATAAGAFRAAAALWRGPVCAGLSSPWLDAERDRLAEVRLDADEDRLDAEISAGEHAGSILELRRLAARHPLRERLTTLLMLALSRSGRQADALAVFTAARTRLRDELGVDPGEPMRLMHRRILTGAGAGDTTPAGAGPVAAQLPRPVREFVGRSGELGCLDSLLDDDRGCLAAISGTAGVGKTTLAVTWAHRVRHRFPDGQLYVNLHGFDPTGRATEPAKAIRGFLDALAVPPDRIPTDPEALSALYRSLLADRRMLVLLDNARDAAQVRPLLPGSPGCLVVVTSRDRLLGLVAGDGAYPVPLDLLPESTARQLLGRRLGDGSLRAEPSAIDEIIAGCAGLPLALTVVAARAAMSPALPLSAVAGELREARGNLDVFDGGDPATDVRAVFACSYEALSSGAACLFRLLSVHAGPDVSSRAAASLAAESPAAARAGLAELTRANLVTERAPGRFTMHDLLRAYARELTGRLDSPRFRQDALVRVLDHYLHSADRAGTLLLPHRDDPVTLPPPSPGVRPEQPDGHEAAGRWFTVEEPVLLAAVRQASREGHDRHTWQLAWALAHPLFRRGHWQDAAAIGQAALDAARRLGDPRGLAVSHGGVAYACIRLERYHDAYLHLHEVFELYRGLDDPIGMAHAHRSTAWALDRQDRFREALTHVHRALHLFRQAGHSTGEARCLNAIGWFHYRLADPEKALDHCRRALDLQEKIGDRFDMGDTLDSLGRILHRLGRLGEAADCFRQAIDLYRELGDSYNTADTSVSLGDSRHAAGDLDGAREKWRTALAIFERLGHPDADGVRARMRESNHPID</sequence>
<feature type="region of interest" description="Disordered" evidence="7">
    <location>
        <begin position="618"/>
        <end position="642"/>
    </location>
</feature>
<dbReference type="PANTHER" id="PTHR35807">
    <property type="entry name" value="TRANSCRIPTIONAL REGULATOR REDD-RELATED"/>
    <property type="match status" value="1"/>
</dbReference>
<dbReference type="Pfam" id="PF13424">
    <property type="entry name" value="TPR_12"/>
    <property type="match status" value="1"/>
</dbReference>
<dbReference type="PANTHER" id="PTHR35807:SF1">
    <property type="entry name" value="TRANSCRIPTIONAL REGULATOR REDD"/>
    <property type="match status" value="1"/>
</dbReference>
<evidence type="ECO:0000256" key="1">
    <source>
        <dbReference type="ARBA" id="ARBA00005820"/>
    </source>
</evidence>
<dbReference type="CDD" id="cd15831">
    <property type="entry name" value="BTAD"/>
    <property type="match status" value="1"/>
</dbReference>
<dbReference type="InterPro" id="IPR019734">
    <property type="entry name" value="TPR_rpt"/>
</dbReference>
<evidence type="ECO:0000256" key="4">
    <source>
        <dbReference type="ARBA" id="ARBA00023163"/>
    </source>
</evidence>
<dbReference type="Gene3D" id="3.40.50.300">
    <property type="entry name" value="P-loop containing nucleotide triphosphate hydrolases"/>
    <property type="match status" value="1"/>
</dbReference>
<dbReference type="SMART" id="SM00862">
    <property type="entry name" value="Trans_reg_C"/>
    <property type="match status" value="1"/>
</dbReference>
<dbReference type="Gene3D" id="1.25.40.10">
    <property type="entry name" value="Tetratricopeptide repeat domain"/>
    <property type="match status" value="2"/>
</dbReference>
<dbReference type="InterPro" id="IPR036388">
    <property type="entry name" value="WH-like_DNA-bd_sf"/>
</dbReference>
<evidence type="ECO:0000259" key="8">
    <source>
        <dbReference type="PROSITE" id="PS51755"/>
    </source>
</evidence>
<dbReference type="SUPFAM" id="SSF52540">
    <property type="entry name" value="P-loop containing nucleoside triphosphate hydrolases"/>
    <property type="match status" value="1"/>
</dbReference>
<dbReference type="InterPro" id="IPR011990">
    <property type="entry name" value="TPR-like_helical_dom_sf"/>
</dbReference>
<dbReference type="InterPro" id="IPR002182">
    <property type="entry name" value="NB-ARC"/>
</dbReference>
<gene>
    <name evidence="9" type="ORF">Aco03nite_078030</name>
</gene>
<evidence type="ECO:0000256" key="2">
    <source>
        <dbReference type="ARBA" id="ARBA00023015"/>
    </source>
</evidence>
<dbReference type="SUPFAM" id="SSF48452">
    <property type="entry name" value="TPR-like"/>
    <property type="match status" value="3"/>
</dbReference>
<feature type="DNA-binding region" description="OmpR/PhoB-type" evidence="6">
    <location>
        <begin position="1"/>
        <end position="102"/>
    </location>
</feature>
<dbReference type="PROSITE" id="PS50005">
    <property type="entry name" value="TPR"/>
    <property type="match status" value="1"/>
</dbReference>
<dbReference type="PRINTS" id="PR00364">
    <property type="entry name" value="DISEASERSIST"/>
</dbReference>
<dbReference type="RefSeq" id="WP_203805472.1">
    <property type="nucleotide sequence ID" value="NZ_BAAAQE010000112.1"/>
</dbReference>
<dbReference type="Pfam" id="PF03704">
    <property type="entry name" value="BTAD"/>
    <property type="match status" value="1"/>
</dbReference>
<reference evidence="9 10" key="1">
    <citation type="submission" date="2021-01" db="EMBL/GenBank/DDBJ databases">
        <title>Whole genome shotgun sequence of Actinoplanes couchii NBRC 106145.</title>
        <authorList>
            <person name="Komaki H."/>
            <person name="Tamura T."/>
        </authorList>
    </citation>
    <scope>NUCLEOTIDE SEQUENCE [LARGE SCALE GENOMIC DNA]</scope>
    <source>
        <strain evidence="9 10">NBRC 106145</strain>
    </source>
</reference>
<dbReference type="SUPFAM" id="SSF46894">
    <property type="entry name" value="C-terminal effector domain of the bipartite response regulators"/>
    <property type="match status" value="1"/>
</dbReference>
<evidence type="ECO:0000256" key="3">
    <source>
        <dbReference type="ARBA" id="ARBA00023125"/>
    </source>
</evidence>
<dbReference type="PROSITE" id="PS51755">
    <property type="entry name" value="OMPR_PHOB"/>
    <property type="match status" value="1"/>
</dbReference>
<dbReference type="EMBL" id="BOMG01000097">
    <property type="protein sequence ID" value="GID59399.1"/>
    <property type="molecule type" value="Genomic_DNA"/>
</dbReference>
<dbReference type="InterPro" id="IPR001867">
    <property type="entry name" value="OmpR/PhoB-type_DNA-bd"/>
</dbReference>
<evidence type="ECO:0000256" key="7">
    <source>
        <dbReference type="SAM" id="MobiDB-lite"/>
    </source>
</evidence>
<evidence type="ECO:0000313" key="10">
    <source>
        <dbReference type="Proteomes" id="UP000612282"/>
    </source>
</evidence>
<protein>
    <submittedName>
        <fullName evidence="9">SARP family transcriptional regulator</fullName>
    </submittedName>
</protein>
<organism evidence="9 10">
    <name type="scientific">Actinoplanes couchii</name>
    <dbReference type="NCBI Taxonomy" id="403638"/>
    <lineage>
        <taxon>Bacteria</taxon>
        <taxon>Bacillati</taxon>
        <taxon>Actinomycetota</taxon>
        <taxon>Actinomycetes</taxon>
        <taxon>Micromonosporales</taxon>
        <taxon>Micromonosporaceae</taxon>
        <taxon>Actinoplanes</taxon>
    </lineage>
</organism>
<dbReference type="InterPro" id="IPR027417">
    <property type="entry name" value="P-loop_NTPase"/>
</dbReference>
<keyword evidence="3 6" id="KW-0238">DNA-binding</keyword>
<dbReference type="Pfam" id="PF00486">
    <property type="entry name" value="Trans_reg_C"/>
    <property type="match status" value="1"/>
</dbReference>
<dbReference type="InterPro" id="IPR051677">
    <property type="entry name" value="AfsR-DnrI-RedD_regulator"/>
</dbReference>
<dbReference type="SMART" id="SM00028">
    <property type="entry name" value="TPR"/>
    <property type="match status" value="5"/>
</dbReference>
<keyword evidence="4" id="KW-0804">Transcription</keyword>
<keyword evidence="5" id="KW-0802">TPR repeat</keyword>
<proteinExistence type="inferred from homology"/>
<dbReference type="SMART" id="SM01043">
    <property type="entry name" value="BTAD"/>
    <property type="match status" value="1"/>
</dbReference>
<dbReference type="Pfam" id="PF00931">
    <property type="entry name" value="NB-ARC"/>
    <property type="match status" value="1"/>
</dbReference>
<dbReference type="Gene3D" id="1.10.10.10">
    <property type="entry name" value="Winged helix-like DNA-binding domain superfamily/Winged helix DNA-binding domain"/>
    <property type="match status" value="1"/>
</dbReference>
<name>A0ABQ3XLK1_9ACTN</name>
<comment type="similarity">
    <text evidence="1">Belongs to the AfsR/DnrI/RedD regulatory family.</text>
</comment>
<keyword evidence="2" id="KW-0805">Transcription regulation</keyword>
<evidence type="ECO:0000256" key="5">
    <source>
        <dbReference type="PROSITE-ProRule" id="PRU00339"/>
    </source>
</evidence>
<feature type="domain" description="OmpR/PhoB-type" evidence="8">
    <location>
        <begin position="1"/>
        <end position="102"/>
    </location>
</feature>
<dbReference type="Proteomes" id="UP000612282">
    <property type="component" value="Unassembled WGS sequence"/>
</dbReference>